<accession>A0A5Q3FZK8</accession>
<sequence>MSSSMAVIKHVNSCLANPPPRQQLLDPRLRNILSTECFSTPAGSDVRLDDHVKHMQRKAQKAYRNGIGSKALWVATSIGKAQCKPRSIINMPALVHNRTTFASEEEKQNCIRNFIWTATSDCPSGTSLPRPQL</sequence>
<evidence type="ECO:0000313" key="1">
    <source>
        <dbReference type="EMBL" id="VTT83290.1"/>
    </source>
</evidence>
<dbReference type="AlphaFoldDB" id="A0A5Q3FZK8"/>
<dbReference type="Proteomes" id="UP000760494">
    <property type="component" value="Unassembled WGS sequence"/>
</dbReference>
<protein>
    <submittedName>
        <fullName evidence="1">Uncharacterized protein</fullName>
    </submittedName>
</protein>
<proteinExistence type="predicted"/>
<reference evidence="1" key="1">
    <citation type="submission" date="2019-05" db="EMBL/GenBank/DDBJ databases">
        <authorList>
            <person name="Piombo E."/>
        </authorList>
    </citation>
    <scope>NUCLEOTIDE SEQUENCE</scope>
    <source>
        <strain evidence="1">C2S</strain>
    </source>
</reference>
<evidence type="ECO:0000313" key="2">
    <source>
        <dbReference type="Proteomes" id="UP000760494"/>
    </source>
</evidence>
<comment type="caution">
    <text evidence="1">The sequence shown here is derived from an EMBL/GenBank/DDBJ whole genome shotgun (WGS) entry which is preliminary data.</text>
</comment>
<dbReference type="EMBL" id="CABFJX010000418">
    <property type="protein sequence ID" value="VTT83290.1"/>
    <property type="molecule type" value="Genomic_DNA"/>
</dbReference>
<organism evidence="1 2">
    <name type="scientific">Fusarium fujikuroi</name>
    <name type="common">Bakanae and foot rot disease fungus</name>
    <name type="synonym">Gibberella fujikuroi</name>
    <dbReference type="NCBI Taxonomy" id="5127"/>
    <lineage>
        <taxon>Eukaryota</taxon>
        <taxon>Fungi</taxon>
        <taxon>Dikarya</taxon>
        <taxon>Ascomycota</taxon>
        <taxon>Pezizomycotina</taxon>
        <taxon>Sordariomycetes</taxon>
        <taxon>Hypocreomycetidae</taxon>
        <taxon>Hypocreales</taxon>
        <taxon>Nectriaceae</taxon>
        <taxon>Fusarium</taxon>
        <taxon>Fusarium fujikuroi species complex</taxon>
    </lineage>
</organism>
<name>A0A5Q3FZK8_FUSFU</name>
<gene>
    <name evidence="1" type="ORF">C2S_2990</name>
</gene>